<evidence type="ECO:0000313" key="6">
    <source>
        <dbReference type="EMBL" id="PZA16946.1"/>
    </source>
</evidence>
<sequence length="304" mass="32750">MRITNAQIAAMMHGSMNSNAARLGQLMQQMATGQRIIQPSDDPVASVRVLRLQREEAGIAQYRTNIQTVSGSLSVQETNLTAASDTLLNLRDLLVWAGNDTNGADELRAMAEEMSNIESTLVSFLNVRDTEGRYLLSGTYSDRPAVSFDSVSGTYSVTGNDRHRQAAVATGVLIDENVTVMEVLGPGADFLNEIHTLVSVLSDPALDANDPVVKGQVRGALDALDAVHRKLLVQVSELGGRQNMLTLLDESQGDTSVVNQGIEGALTALDYAGASIDLNEYKLAVQATQQTYLKINQLSLFNLL</sequence>
<evidence type="ECO:0000259" key="5">
    <source>
        <dbReference type="Pfam" id="PF00669"/>
    </source>
</evidence>
<keyword evidence="6" id="KW-0969">Cilium</keyword>
<dbReference type="Gene3D" id="1.20.1330.10">
    <property type="entry name" value="f41 fragment of flagellin, N-terminal domain"/>
    <property type="match status" value="1"/>
</dbReference>
<evidence type="ECO:0000256" key="4">
    <source>
        <dbReference type="ARBA" id="ARBA00023143"/>
    </source>
</evidence>
<name>A0A323V0I8_9RHOO</name>
<dbReference type="SUPFAM" id="SSF64518">
    <property type="entry name" value="Phase 1 flagellin"/>
    <property type="match status" value="1"/>
</dbReference>
<keyword evidence="7" id="KW-1185">Reference proteome</keyword>
<comment type="similarity">
    <text evidence="3">Belongs to the bacterial flagellin family.</text>
</comment>
<keyword evidence="6" id="KW-0282">Flagellum</keyword>
<dbReference type="InterPro" id="IPR001492">
    <property type="entry name" value="Flagellin"/>
</dbReference>
<evidence type="ECO:0000256" key="3">
    <source>
        <dbReference type="ARBA" id="ARBA00005709"/>
    </source>
</evidence>
<keyword evidence="6" id="KW-0966">Cell projection</keyword>
<dbReference type="GO" id="GO:0071973">
    <property type="term" value="P:bacterial-type flagellum-dependent cell motility"/>
    <property type="evidence" value="ECO:0007669"/>
    <property type="project" value="InterPro"/>
</dbReference>
<dbReference type="InterPro" id="IPR001029">
    <property type="entry name" value="Flagellin_N"/>
</dbReference>
<dbReference type="EMBL" id="QKOE01000005">
    <property type="protein sequence ID" value="PZA16946.1"/>
    <property type="molecule type" value="Genomic_DNA"/>
</dbReference>
<dbReference type="Proteomes" id="UP000248259">
    <property type="component" value="Unassembled WGS sequence"/>
</dbReference>
<dbReference type="PANTHER" id="PTHR42792">
    <property type="entry name" value="FLAGELLIN"/>
    <property type="match status" value="1"/>
</dbReference>
<dbReference type="GO" id="GO:0005198">
    <property type="term" value="F:structural molecule activity"/>
    <property type="evidence" value="ECO:0007669"/>
    <property type="project" value="InterPro"/>
</dbReference>
<evidence type="ECO:0000313" key="7">
    <source>
        <dbReference type="Proteomes" id="UP000248259"/>
    </source>
</evidence>
<keyword evidence="4" id="KW-0975">Bacterial flagellum</keyword>
<evidence type="ECO:0000256" key="1">
    <source>
        <dbReference type="ARBA" id="ARBA00004365"/>
    </source>
</evidence>
<gene>
    <name evidence="6" type="primary">flgL</name>
    <name evidence="6" type="ORF">DNK49_09900</name>
</gene>
<dbReference type="GO" id="GO:0005576">
    <property type="term" value="C:extracellular region"/>
    <property type="evidence" value="ECO:0007669"/>
    <property type="project" value="UniProtKB-SubCell"/>
</dbReference>
<feature type="domain" description="Flagellin N-terminal" evidence="5">
    <location>
        <begin position="5"/>
        <end position="140"/>
    </location>
</feature>
<evidence type="ECO:0000256" key="2">
    <source>
        <dbReference type="ARBA" id="ARBA00004613"/>
    </source>
</evidence>
<dbReference type="PANTHER" id="PTHR42792:SF1">
    <property type="entry name" value="FLAGELLAR HOOK-ASSOCIATED PROTEIN 3"/>
    <property type="match status" value="1"/>
</dbReference>
<comment type="subcellular location">
    <subcellularLocation>
        <location evidence="1">Bacterial flagellum</location>
    </subcellularLocation>
    <subcellularLocation>
        <location evidence="2">Secreted</location>
    </subcellularLocation>
</comment>
<dbReference type="NCBIfam" id="TIGR02550">
    <property type="entry name" value="flagell_flgL"/>
    <property type="match status" value="1"/>
</dbReference>
<reference evidence="6 7" key="1">
    <citation type="submission" date="2018-06" db="EMBL/GenBank/DDBJ databases">
        <title>Azoarcus communis strain SWub3 genome.</title>
        <authorList>
            <person name="Zorraquino Salvo V."/>
            <person name="Toubiana D."/>
            <person name="Blumwald E."/>
        </authorList>
    </citation>
    <scope>NUCLEOTIDE SEQUENCE [LARGE SCALE GENOMIC DNA]</scope>
    <source>
        <strain evidence="6 7">SWub3</strain>
    </source>
</reference>
<dbReference type="AlphaFoldDB" id="A0A323V0I8"/>
<dbReference type="OrthoDB" id="9768249at2"/>
<comment type="caution">
    <text evidence="6">The sequence shown here is derived from an EMBL/GenBank/DDBJ whole genome shotgun (WGS) entry which is preliminary data.</text>
</comment>
<dbReference type="Pfam" id="PF00669">
    <property type="entry name" value="Flagellin_N"/>
    <property type="match status" value="1"/>
</dbReference>
<protein>
    <submittedName>
        <fullName evidence="6">Flagellar hook-associated protein 3</fullName>
    </submittedName>
</protein>
<proteinExistence type="inferred from homology"/>
<dbReference type="GO" id="GO:0009424">
    <property type="term" value="C:bacterial-type flagellum hook"/>
    <property type="evidence" value="ECO:0007669"/>
    <property type="project" value="InterPro"/>
</dbReference>
<organism evidence="6 7">
    <name type="scientific">Parazoarcus communis SWub3 = DSM 12120</name>
    <dbReference type="NCBI Taxonomy" id="1121029"/>
    <lineage>
        <taxon>Bacteria</taxon>
        <taxon>Pseudomonadati</taxon>
        <taxon>Pseudomonadota</taxon>
        <taxon>Betaproteobacteria</taxon>
        <taxon>Rhodocyclales</taxon>
        <taxon>Zoogloeaceae</taxon>
        <taxon>Parazoarcus</taxon>
    </lineage>
</organism>
<accession>A0A323V0I8</accession>
<dbReference type="InterPro" id="IPR013384">
    <property type="entry name" value="Flagell_FlgL"/>
</dbReference>